<reference evidence="1" key="1">
    <citation type="journal article" date="2022" name="J. Invertebr. Pathol.">
        <title>Identification of a new nucleopolyhedrovirus isolated from the olive leaf moth, Palpita vitrealis, from two locations in Egypt.</title>
        <authorList>
            <person name="El-Salamouny S."/>
            <person name="Wennmann J.T."/>
            <person name="Kleespies R.G."/>
            <person name="Richert-Poggeler K.R."/>
            <person name="Mansour A."/>
            <person name="Awad M."/>
            <person name="Agamy E."/>
            <person name="Salama R."/>
            <person name="Jehle J.A."/>
        </authorList>
    </citation>
    <scope>NUCLEOTIDE SEQUENCE</scope>
    <source>
        <strain evidence="1">Giza 2005</strain>
    </source>
</reference>
<proteinExistence type="predicted"/>
<dbReference type="EMBL" id="OL685370">
    <property type="protein sequence ID" value="USC25888.1"/>
    <property type="molecule type" value="Genomic_DNA"/>
</dbReference>
<dbReference type="Pfam" id="PF05311">
    <property type="entry name" value="Baculo_PP31"/>
    <property type="match status" value="1"/>
</dbReference>
<protein>
    <submittedName>
        <fullName evidence="1">Pp31</fullName>
    </submittedName>
</protein>
<dbReference type="InterPro" id="IPR007975">
    <property type="entry name" value="Baculo_pp39"/>
</dbReference>
<accession>A0AAE9RYW6</accession>
<evidence type="ECO:0000313" key="2">
    <source>
        <dbReference type="Proteomes" id="UP001256712"/>
    </source>
</evidence>
<organism evidence="1 2">
    <name type="scientific">Palpita vitrealis nucleopolyhedrovirus</name>
    <dbReference type="NCBI Taxonomy" id="2951960"/>
    <lineage>
        <taxon>Viruses</taxon>
        <taxon>Viruses incertae sedis</taxon>
        <taxon>Naldaviricetes</taxon>
        <taxon>Lefavirales</taxon>
        <taxon>Baculoviridae</taxon>
        <taxon>Alphabaculovirus</taxon>
        <taxon>Alphabaculovirus pavitrealis</taxon>
    </lineage>
</organism>
<evidence type="ECO:0000313" key="1">
    <source>
        <dbReference type="EMBL" id="USC25888.1"/>
    </source>
</evidence>
<name>A0AAE9RYW6_9ABAC</name>
<keyword evidence="2" id="KW-1185">Reference proteome</keyword>
<sequence>MVNTVEQQCPEICKNEKLLSKLESSVYNKSNMDQLAVIVNFLERKNINYVFNVVPIMQDERKMTKRKKKVINNNKYILFNSWYTKIKQPEWPTSPSMWDLVKNKPELTDFVSIFDHTEKMGKKMAARTSSSSSSSDNLTSMAINKKRHNVLTNVNLAELKENCEMRDKLYAEFYNLLNETFNNNIAPLKSNIYDETLTQDFITKNVAKFKTLALKLPVVVAAAPSPTNYVPTPINGSRKRKSSMVMKQRSSIKNRRITTTNAVTTPSTLVMVNDNTQDTNMSD</sequence>
<dbReference type="Proteomes" id="UP001256712">
    <property type="component" value="Segment"/>
</dbReference>